<reference evidence="3" key="2">
    <citation type="submission" date="2022-04" db="EMBL/GenBank/DDBJ databases">
        <title>Genomic draft of R. solanacearum strain IPO1609, a phylotype IIB1/biovar 2/race 3 strain isolated from potato in Europe.</title>
        <authorList>
            <person name="Boucher C."/>
            <person name="Carrere S."/>
            <person name="Dossat C."/>
            <person name="Elbaz M."/>
            <person name="Genin S."/>
            <person name="Gouzy J."/>
            <person name="Prior P."/>
            <person name="Segurens B."/>
            <person name="Wincker P."/>
        </authorList>
    </citation>
    <scope>NUCLEOTIDE SEQUENCE</scope>
    <source>
        <strain evidence="3">IPO1609</strain>
    </source>
</reference>
<dbReference type="InterPro" id="IPR037523">
    <property type="entry name" value="VOC_core"/>
</dbReference>
<dbReference type="SUPFAM" id="SSF54593">
    <property type="entry name" value="Glyoxalase/Bleomycin resistance protein/Dihydroxybiphenyl dioxygenase"/>
    <property type="match status" value="1"/>
</dbReference>
<protein>
    <submittedName>
        <fullName evidence="3">Glyoxalase/extradiol ring-cleavage dioxygenase protein</fullName>
    </submittedName>
</protein>
<keyword evidence="3" id="KW-0223">Dioxygenase</keyword>
<evidence type="ECO:0000259" key="2">
    <source>
        <dbReference type="PROSITE" id="PS51819"/>
    </source>
</evidence>
<feature type="compositionally biased region" description="Basic residues" evidence="1">
    <location>
        <begin position="369"/>
        <end position="382"/>
    </location>
</feature>
<proteinExistence type="predicted"/>
<name>A0ABF7RBQ1_RALSL</name>
<evidence type="ECO:0000256" key="1">
    <source>
        <dbReference type="SAM" id="MobiDB-lite"/>
    </source>
</evidence>
<keyword evidence="4" id="KW-1185">Reference proteome</keyword>
<dbReference type="Gene3D" id="3.10.180.10">
    <property type="entry name" value="2,3-Dihydroxybiphenyl 1,2-Dioxygenase, domain 1"/>
    <property type="match status" value="1"/>
</dbReference>
<evidence type="ECO:0000313" key="4">
    <source>
        <dbReference type="Proteomes" id="UP000053470"/>
    </source>
</evidence>
<keyword evidence="3" id="KW-0560">Oxidoreductase</keyword>
<evidence type="ECO:0000313" key="3">
    <source>
        <dbReference type="EMBL" id="CEJ18787.1"/>
    </source>
</evidence>
<sequence length="519" mass="55753">MGPRGQHHLQPPGVDILRHIQPGLEGQSAPGDGPVAQHGAVVALEIAAHIDRRGPAGVRQLPARDRLAAAQQDQAAVLAQGVRMRGPAVAPEIRRRSHDHARMRGQRSPHQRGILQMPVAQPEVDVFAHQVGQAVAEHQGDAHAGVLIAEGIEPRAQQVAAQIRGGGDADGAGQCRAVLAEAFGALVERLQCLPCMAEVALAGLGRAHAARGALEQARPQLAFHALERGAGRGGQPAQLPCRGGEVAGIRDAHQQAEVVESDHCQSEFGDASKHRSIVALGFDGRRAASALRSFHPARAAMTADAWWNPSVGGDAGRHVSPGVVDNRHPGRRRFGRAPCHDGTHRRRPACRPAGRVGTPGDLPADTQRHHDRRHHPHRRRRTAMTPDGDGAWMFDHVNFHVAGEPAILKFFADVLGWQPGHRPPFPFPGTWLYQGQDALVHLVATQGDAPELVFSHIAFRTTRDAADVLAKVRESGMPHRVQQHPERAAAQIFVQLPGAIVLELEARLSGPLDAARDET</sequence>
<dbReference type="PROSITE" id="PS51819">
    <property type="entry name" value="VOC"/>
    <property type="match status" value="1"/>
</dbReference>
<reference evidence="3" key="1">
    <citation type="submission" date="2014-11" db="EMBL/GenBank/DDBJ databases">
        <authorList>
            <person name="Genoscope - CEA"/>
        </authorList>
    </citation>
    <scope>NUCLEOTIDE SEQUENCE</scope>
    <source>
        <strain evidence="3">IPO1609</strain>
    </source>
</reference>
<feature type="region of interest" description="Disordered" evidence="1">
    <location>
        <begin position="317"/>
        <end position="384"/>
    </location>
</feature>
<accession>A0ABF7RBQ1</accession>
<feature type="domain" description="VOC" evidence="2">
    <location>
        <begin position="393"/>
        <end position="507"/>
    </location>
</feature>
<gene>
    <name evidence="3" type="ORF">RSIPO_00962</name>
</gene>
<dbReference type="EMBL" id="LN651282">
    <property type="protein sequence ID" value="CEJ18787.1"/>
    <property type="molecule type" value="Genomic_DNA"/>
</dbReference>
<dbReference type="GO" id="GO:0051213">
    <property type="term" value="F:dioxygenase activity"/>
    <property type="evidence" value="ECO:0007669"/>
    <property type="project" value="UniProtKB-KW"/>
</dbReference>
<dbReference type="Proteomes" id="UP000053470">
    <property type="component" value="Unassembled WGS sequence"/>
</dbReference>
<dbReference type="AlphaFoldDB" id="A0ABF7RBQ1"/>
<dbReference type="InterPro" id="IPR029068">
    <property type="entry name" value="Glyas_Bleomycin-R_OHBP_Dase"/>
</dbReference>
<organism evidence="3 4">
    <name type="scientific">Ralstonia solanacearum IPO1609</name>
    <dbReference type="NCBI Taxonomy" id="564066"/>
    <lineage>
        <taxon>Bacteria</taxon>
        <taxon>Pseudomonadati</taxon>
        <taxon>Pseudomonadota</taxon>
        <taxon>Betaproteobacteria</taxon>
        <taxon>Burkholderiales</taxon>
        <taxon>Burkholderiaceae</taxon>
        <taxon>Ralstonia</taxon>
        <taxon>Ralstonia solanacearum species complex</taxon>
    </lineage>
</organism>